<dbReference type="OrthoDB" id="543373at2759"/>
<dbReference type="AlphaFoldDB" id="A0A5C3LVU7"/>
<keyword evidence="2" id="KW-1185">Reference proteome</keyword>
<evidence type="ECO:0000313" key="1">
    <source>
        <dbReference type="EMBL" id="TFK36038.1"/>
    </source>
</evidence>
<dbReference type="Proteomes" id="UP000308652">
    <property type="component" value="Unassembled WGS sequence"/>
</dbReference>
<organism evidence="1 2">
    <name type="scientific">Crucibulum laeve</name>
    <dbReference type="NCBI Taxonomy" id="68775"/>
    <lineage>
        <taxon>Eukaryota</taxon>
        <taxon>Fungi</taxon>
        <taxon>Dikarya</taxon>
        <taxon>Basidiomycota</taxon>
        <taxon>Agaricomycotina</taxon>
        <taxon>Agaricomycetes</taxon>
        <taxon>Agaricomycetidae</taxon>
        <taxon>Agaricales</taxon>
        <taxon>Agaricineae</taxon>
        <taxon>Nidulariaceae</taxon>
        <taxon>Crucibulum</taxon>
    </lineage>
</organism>
<protein>
    <submittedName>
        <fullName evidence="1">Uncharacterized protein</fullName>
    </submittedName>
</protein>
<gene>
    <name evidence="1" type="ORF">BDQ12DRAFT_687533</name>
</gene>
<dbReference type="EMBL" id="ML213617">
    <property type="protein sequence ID" value="TFK36038.1"/>
    <property type="molecule type" value="Genomic_DNA"/>
</dbReference>
<sequence>MIFAPALPSAGNFPPGVDTSCNLLRTTSTAGNSLPSSSNSSTGKSALVFSAPGSSSFHLQSSDFQEDVESEDEVVDANKRATLQLDALEFIISLSEAKSGMVRKATGWVEAVVRACLEVEWMKMIWMSSEGRCECFFELLRFGIRLLGL</sequence>
<accession>A0A5C3LVU7</accession>
<reference evidence="1 2" key="1">
    <citation type="journal article" date="2019" name="Nat. Ecol. Evol.">
        <title>Megaphylogeny resolves global patterns of mushroom evolution.</title>
        <authorList>
            <person name="Varga T."/>
            <person name="Krizsan K."/>
            <person name="Foldi C."/>
            <person name="Dima B."/>
            <person name="Sanchez-Garcia M."/>
            <person name="Sanchez-Ramirez S."/>
            <person name="Szollosi G.J."/>
            <person name="Szarkandi J.G."/>
            <person name="Papp V."/>
            <person name="Albert L."/>
            <person name="Andreopoulos W."/>
            <person name="Angelini C."/>
            <person name="Antonin V."/>
            <person name="Barry K.W."/>
            <person name="Bougher N.L."/>
            <person name="Buchanan P."/>
            <person name="Buyck B."/>
            <person name="Bense V."/>
            <person name="Catcheside P."/>
            <person name="Chovatia M."/>
            <person name="Cooper J."/>
            <person name="Damon W."/>
            <person name="Desjardin D."/>
            <person name="Finy P."/>
            <person name="Geml J."/>
            <person name="Haridas S."/>
            <person name="Hughes K."/>
            <person name="Justo A."/>
            <person name="Karasinski D."/>
            <person name="Kautmanova I."/>
            <person name="Kiss B."/>
            <person name="Kocsube S."/>
            <person name="Kotiranta H."/>
            <person name="LaButti K.M."/>
            <person name="Lechner B.E."/>
            <person name="Liimatainen K."/>
            <person name="Lipzen A."/>
            <person name="Lukacs Z."/>
            <person name="Mihaltcheva S."/>
            <person name="Morgado L.N."/>
            <person name="Niskanen T."/>
            <person name="Noordeloos M.E."/>
            <person name="Ohm R.A."/>
            <person name="Ortiz-Santana B."/>
            <person name="Ovrebo C."/>
            <person name="Racz N."/>
            <person name="Riley R."/>
            <person name="Savchenko A."/>
            <person name="Shiryaev A."/>
            <person name="Soop K."/>
            <person name="Spirin V."/>
            <person name="Szebenyi C."/>
            <person name="Tomsovsky M."/>
            <person name="Tulloss R.E."/>
            <person name="Uehling J."/>
            <person name="Grigoriev I.V."/>
            <person name="Vagvolgyi C."/>
            <person name="Papp T."/>
            <person name="Martin F.M."/>
            <person name="Miettinen O."/>
            <person name="Hibbett D.S."/>
            <person name="Nagy L.G."/>
        </authorList>
    </citation>
    <scope>NUCLEOTIDE SEQUENCE [LARGE SCALE GENOMIC DNA]</scope>
    <source>
        <strain evidence="1 2">CBS 166.37</strain>
    </source>
</reference>
<name>A0A5C3LVU7_9AGAR</name>
<proteinExistence type="predicted"/>
<evidence type="ECO:0000313" key="2">
    <source>
        <dbReference type="Proteomes" id="UP000308652"/>
    </source>
</evidence>
<dbReference type="STRING" id="68775.A0A5C3LVU7"/>